<evidence type="ECO:0000313" key="1">
    <source>
        <dbReference type="Proteomes" id="UP000036681"/>
    </source>
</evidence>
<evidence type="ECO:0000313" key="2">
    <source>
        <dbReference type="WBParaSite" id="ALUE_0000152501-mRNA-1"/>
    </source>
</evidence>
<keyword evidence="1" id="KW-1185">Reference proteome</keyword>
<dbReference type="AlphaFoldDB" id="A0A0M3HJ30"/>
<dbReference type="Proteomes" id="UP000036681">
    <property type="component" value="Unplaced"/>
</dbReference>
<sequence length="35" mass="4095">MICVANNNALFVVDICDVFFSLQYVYFSLIFGLEW</sequence>
<organism evidence="1 2">
    <name type="scientific">Ascaris lumbricoides</name>
    <name type="common">Giant roundworm</name>
    <dbReference type="NCBI Taxonomy" id="6252"/>
    <lineage>
        <taxon>Eukaryota</taxon>
        <taxon>Metazoa</taxon>
        <taxon>Ecdysozoa</taxon>
        <taxon>Nematoda</taxon>
        <taxon>Chromadorea</taxon>
        <taxon>Rhabditida</taxon>
        <taxon>Spirurina</taxon>
        <taxon>Ascaridomorpha</taxon>
        <taxon>Ascaridoidea</taxon>
        <taxon>Ascarididae</taxon>
        <taxon>Ascaris</taxon>
    </lineage>
</organism>
<proteinExistence type="predicted"/>
<protein>
    <submittedName>
        <fullName evidence="2">Uncharacterized protein</fullName>
    </submittedName>
</protein>
<dbReference type="WBParaSite" id="ALUE_0000152501-mRNA-1">
    <property type="protein sequence ID" value="ALUE_0000152501-mRNA-1"/>
    <property type="gene ID" value="ALUE_0000152501"/>
</dbReference>
<name>A0A0M3HJ30_ASCLU</name>
<reference evidence="2" key="1">
    <citation type="submission" date="2017-02" db="UniProtKB">
        <authorList>
            <consortium name="WormBaseParasite"/>
        </authorList>
    </citation>
    <scope>IDENTIFICATION</scope>
</reference>
<accession>A0A0M3HJ30</accession>